<evidence type="ECO:0000256" key="1">
    <source>
        <dbReference type="ARBA" id="ARBA00001637"/>
    </source>
</evidence>
<comment type="subunit">
    <text evidence="6">Homohexamer; trimer of dimers.</text>
</comment>
<dbReference type="InterPro" id="IPR002820">
    <property type="entry name" value="Mopterin_CF_biosynth-C_dom"/>
</dbReference>
<feature type="domain" description="Molybdopterin cofactor biosynthesis C (MoaC)" evidence="8">
    <location>
        <begin position="24"/>
        <end position="157"/>
    </location>
</feature>
<dbReference type="STRING" id="235985.SAMN05414137_101163"/>
<keyword evidence="10" id="KW-1185">Reference proteome</keyword>
<dbReference type="InterPro" id="IPR047594">
    <property type="entry name" value="MoaC_bact/euk"/>
</dbReference>
<evidence type="ECO:0000313" key="10">
    <source>
        <dbReference type="Proteomes" id="UP000183015"/>
    </source>
</evidence>
<dbReference type="PANTHER" id="PTHR22960:SF29">
    <property type="entry name" value="CYCLIC PYRANOPTERIN MONOPHOSPHATE SYNTHASE"/>
    <property type="match status" value="1"/>
</dbReference>
<dbReference type="HAMAP" id="MF_01224_B">
    <property type="entry name" value="MoaC_B"/>
    <property type="match status" value="1"/>
</dbReference>
<evidence type="ECO:0000256" key="7">
    <source>
        <dbReference type="SAM" id="MobiDB-lite"/>
    </source>
</evidence>
<comment type="function">
    <text evidence="6">Catalyzes the conversion of (8S)-3',8-cyclo-7,8-dihydroguanosine 5'-triphosphate to cyclic pyranopterin monophosphate (cPMP).</text>
</comment>
<protein>
    <recommendedName>
        <fullName evidence="3 6">Cyclic pyranopterin monophosphate synthase</fullName>
        <ecNumber evidence="3 6">4.6.1.17</ecNumber>
    </recommendedName>
    <alternativeName>
        <fullName evidence="6">Molybdenum cofactor biosynthesis protein C</fullName>
    </alternativeName>
</protein>
<evidence type="ECO:0000256" key="5">
    <source>
        <dbReference type="ARBA" id="ARBA00023239"/>
    </source>
</evidence>
<dbReference type="Gene3D" id="3.30.70.640">
    <property type="entry name" value="Molybdopterin cofactor biosynthesis C (MoaC) domain"/>
    <property type="match status" value="1"/>
</dbReference>
<dbReference type="InterPro" id="IPR036522">
    <property type="entry name" value="MoaC_sf"/>
</dbReference>
<accession>A0A1H7F9R8</accession>
<dbReference type="InterPro" id="IPR023045">
    <property type="entry name" value="MoaC"/>
</dbReference>
<feature type="active site" evidence="6">
    <location>
        <position position="135"/>
    </location>
</feature>
<dbReference type="AlphaFoldDB" id="A0A1H7F9R8"/>
<evidence type="ECO:0000256" key="6">
    <source>
        <dbReference type="HAMAP-Rule" id="MF_01224"/>
    </source>
</evidence>
<feature type="compositionally biased region" description="Basic and acidic residues" evidence="7">
    <location>
        <begin position="152"/>
        <end position="172"/>
    </location>
</feature>
<organism evidence="9 10">
    <name type="scientific">Streptacidiphilus jiangxiensis</name>
    <dbReference type="NCBI Taxonomy" id="235985"/>
    <lineage>
        <taxon>Bacteria</taxon>
        <taxon>Bacillati</taxon>
        <taxon>Actinomycetota</taxon>
        <taxon>Actinomycetes</taxon>
        <taxon>Kitasatosporales</taxon>
        <taxon>Streptomycetaceae</taxon>
        <taxon>Streptacidiphilus</taxon>
    </lineage>
</organism>
<feature type="binding site" evidence="6">
    <location>
        <begin position="120"/>
        <end position="121"/>
    </location>
    <ligand>
        <name>substrate</name>
    </ligand>
</feature>
<dbReference type="SUPFAM" id="SSF55040">
    <property type="entry name" value="Molybdenum cofactor biosynthesis protein C, MoaC"/>
    <property type="match status" value="1"/>
</dbReference>
<comment type="pathway">
    <text evidence="2 6">Cofactor biosynthesis; molybdopterin biosynthesis.</text>
</comment>
<evidence type="ECO:0000256" key="3">
    <source>
        <dbReference type="ARBA" id="ARBA00012575"/>
    </source>
</evidence>
<evidence type="ECO:0000256" key="2">
    <source>
        <dbReference type="ARBA" id="ARBA00005046"/>
    </source>
</evidence>
<dbReference type="GO" id="GO:0061799">
    <property type="term" value="F:cyclic pyranopterin monophosphate synthase activity"/>
    <property type="evidence" value="ECO:0007669"/>
    <property type="project" value="UniProtKB-UniRule"/>
</dbReference>
<dbReference type="Pfam" id="PF01967">
    <property type="entry name" value="MoaC"/>
    <property type="match status" value="1"/>
</dbReference>
<comment type="similarity">
    <text evidence="6">Belongs to the MoaC family.</text>
</comment>
<evidence type="ECO:0000313" key="9">
    <source>
        <dbReference type="EMBL" id="SEK22903.1"/>
    </source>
</evidence>
<dbReference type="EC" id="4.6.1.17" evidence="3 6"/>
<dbReference type="EMBL" id="FOAZ01000001">
    <property type="protein sequence ID" value="SEK22903.1"/>
    <property type="molecule type" value="Genomic_DNA"/>
</dbReference>
<feature type="binding site" evidence="6">
    <location>
        <begin position="84"/>
        <end position="86"/>
    </location>
    <ligand>
        <name>substrate</name>
    </ligand>
</feature>
<name>A0A1H7F9R8_STRJI</name>
<keyword evidence="5 6" id="KW-0456">Lyase</keyword>
<sequence length="192" mass="19724">MHSTSPVPSGSGLTHVDASGAARMVDVSEKATTTRTARATGRVLVSPRVVELLRGEGVPKGDALSVARIAGIMGAKRTPDLIPLCHPIAVSGVTVDLVVADDAVEIAATVRTADRTGVEMEALTAVAVAGLTVIDMVKAVDKGARIDAVQVEEKTGGKSGDWHRADLADQVREPAAGPEQGQQAKPEPGALR</sequence>
<gene>
    <name evidence="6" type="primary">moaC</name>
    <name evidence="9" type="ORF">SAMN05414137_101163</name>
</gene>
<dbReference type="GO" id="GO:0006777">
    <property type="term" value="P:Mo-molybdopterin cofactor biosynthetic process"/>
    <property type="evidence" value="ECO:0007669"/>
    <property type="project" value="UniProtKB-UniRule"/>
</dbReference>
<comment type="catalytic activity">
    <reaction evidence="1 6">
        <text>(8S)-3',8-cyclo-7,8-dihydroguanosine 5'-triphosphate = cyclic pyranopterin phosphate + diphosphate</text>
        <dbReference type="Rhea" id="RHEA:49580"/>
        <dbReference type="ChEBI" id="CHEBI:33019"/>
        <dbReference type="ChEBI" id="CHEBI:59648"/>
        <dbReference type="ChEBI" id="CHEBI:131766"/>
        <dbReference type="EC" id="4.6.1.17"/>
    </reaction>
</comment>
<evidence type="ECO:0000256" key="4">
    <source>
        <dbReference type="ARBA" id="ARBA00023150"/>
    </source>
</evidence>
<dbReference type="Proteomes" id="UP000183015">
    <property type="component" value="Unassembled WGS sequence"/>
</dbReference>
<dbReference type="NCBIfam" id="NF006870">
    <property type="entry name" value="PRK09364.1"/>
    <property type="match status" value="1"/>
</dbReference>
<dbReference type="UniPathway" id="UPA00344"/>
<reference evidence="10" key="1">
    <citation type="submission" date="2016-10" db="EMBL/GenBank/DDBJ databases">
        <authorList>
            <person name="Varghese N."/>
        </authorList>
    </citation>
    <scope>NUCLEOTIDE SEQUENCE [LARGE SCALE GENOMIC DNA]</scope>
    <source>
        <strain evidence="10">DSM 45096 / BCRC 16803 / CGMCC 4.1857 / CIP 109030 / JCM 12277 / KCTC 19219 / NBRC 100920 / 33214</strain>
    </source>
</reference>
<dbReference type="InterPro" id="IPR050105">
    <property type="entry name" value="MoCo_biosynth_MoaA/MoaC"/>
</dbReference>
<keyword evidence="4 6" id="KW-0501">Molybdenum cofactor biosynthesis</keyword>
<dbReference type="CDD" id="cd01420">
    <property type="entry name" value="MoaC_PE"/>
    <property type="match status" value="1"/>
</dbReference>
<feature type="region of interest" description="Disordered" evidence="7">
    <location>
        <begin position="152"/>
        <end position="192"/>
    </location>
</feature>
<dbReference type="NCBIfam" id="TIGR00581">
    <property type="entry name" value="moaC"/>
    <property type="match status" value="1"/>
</dbReference>
<proteinExistence type="inferred from homology"/>
<evidence type="ECO:0000259" key="8">
    <source>
        <dbReference type="Pfam" id="PF01967"/>
    </source>
</evidence>
<dbReference type="eggNOG" id="COG0315">
    <property type="taxonomic scope" value="Bacteria"/>
</dbReference>
<dbReference type="PANTHER" id="PTHR22960">
    <property type="entry name" value="MOLYBDOPTERIN COFACTOR SYNTHESIS PROTEIN A"/>
    <property type="match status" value="1"/>
</dbReference>